<feature type="transmembrane region" description="Helical" evidence="8">
    <location>
        <begin position="6"/>
        <end position="28"/>
    </location>
</feature>
<dbReference type="GO" id="GO:0005886">
    <property type="term" value="C:plasma membrane"/>
    <property type="evidence" value="ECO:0007669"/>
    <property type="project" value="UniProtKB-SubCell"/>
</dbReference>
<organism evidence="9 10">
    <name type="scientific">Cephus cinctus</name>
    <name type="common">Wheat stem sawfly</name>
    <dbReference type="NCBI Taxonomy" id="211228"/>
    <lineage>
        <taxon>Eukaryota</taxon>
        <taxon>Metazoa</taxon>
        <taxon>Ecdysozoa</taxon>
        <taxon>Arthropoda</taxon>
        <taxon>Hexapoda</taxon>
        <taxon>Insecta</taxon>
        <taxon>Pterygota</taxon>
        <taxon>Neoptera</taxon>
        <taxon>Endopterygota</taxon>
        <taxon>Hymenoptera</taxon>
        <taxon>Cephoidea</taxon>
        <taxon>Cephidae</taxon>
        <taxon>Cephus</taxon>
    </lineage>
</organism>
<comment type="caution">
    <text evidence="8">Lacks conserved residue(s) required for the propagation of feature annotation.</text>
</comment>
<name>A0A3L9LWE8_CEPCN</name>
<keyword evidence="7 8" id="KW-0807">Transducer</keyword>
<dbReference type="GO" id="GO:0007635">
    <property type="term" value="P:chemosensory behavior"/>
    <property type="evidence" value="ECO:0007669"/>
    <property type="project" value="TreeGrafter"/>
</dbReference>
<dbReference type="GO" id="GO:0030425">
    <property type="term" value="C:dendrite"/>
    <property type="evidence" value="ECO:0007669"/>
    <property type="project" value="TreeGrafter"/>
</dbReference>
<evidence type="ECO:0000256" key="5">
    <source>
        <dbReference type="ARBA" id="ARBA00023136"/>
    </source>
</evidence>
<evidence type="ECO:0000256" key="7">
    <source>
        <dbReference type="ARBA" id="ARBA00023224"/>
    </source>
</evidence>
<dbReference type="RefSeq" id="XP_015593764.2">
    <property type="nucleotide sequence ID" value="XM_015738278.2"/>
</dbReference>
<dbReference type="GO" id="GO:0043025">
    <property type="term" value="C:neuronal cell body"/>
    <property type="evidence" value="ECO:0007669"/>
    <property type="project" value="TreeGrafter"/>
</dbReference>
<comment type="subcellular location">
    <subcellularLocation>
        <location evidence="1 8">Cell membrane</location>
        <topology evidence="1 8">Multi-pass membrane protein</topology>
    </subcellularLocation>
</comment>
<gene>
    <name evidence="10" type="primary">LOC107267055</name>
</gene>
<evidence type="ECO:0000256" key="3">
    <source>
        <dbReference type="ARBA" id="ARBA00022692"/>
    </source>
</evidence>
<evidence type="ECO:0000256" key="2">
    <source>
        <dbReference type="ARBA" id="ARBA00022475"/>
    </source>
</evidence>
<comment type="function">
    <text evidence="8">Gustatory receptor which mediates acceptance or avoidance behavior, depending on its substrates.</text>
</comment>
<dbReference type="GO" id="GO:0007165">
    <property type="term" value="P:signal transduction"/>
    <property type="evidence" value="ECO:0007669"/>
    <property type="project" value="UniProtKB-KW"/>
</dbReference>
<dbReference type="InterPro" id="IPR013604">
    <property type="entry name" value="7TM_chemorcpt"/>
</dbReference>
<dbReference type="GO" id="GO:0008049">
    <property type="term" value="P:male courtship behavior"/>
    <property type="evidence" value="ECO:0007669"/>
    <property type="project" value="TreeGrafter"/>
</dbReference>
<evidence type="ECO:0000313" key="10">
    <source>
        <dbReference type="RefSeq" id="XP_015593764.2"/>
    </source>
</evidence>
<comment type="similarity">
    <text evidence="8">Belongs to the insect chemoreceptor superfamily. Gustatory receptor (GR) family.</text>
</comment>
<dbReference type="AlphaFoldDB" id="A0A3L9LWE8"/>
<dbReference type="Pfam" id="PF08395">
    <property type="entry name" value="7tm_7"/>
    <property type="match status" value="1"/>
</dbReference>
<dbReference type="KEGG" id="ccin:107267055"/>
<keyword evidence="9" id="KW-1185">Reference proteome</keyword>
<feature type="transmembrane region" description="Helical" evidence="8">
    <location>
        <begin position="101"/>
        <end position="123"/>
    </location>
</feature>
<keyword evidence="4 8" id="KW-1133">Transmembrane helix</keyword>
<feature type="transmembrane region" description="Helical" evidence="8">
    <location>
        <begin position="155"/>
        <end position="176"/>
    </location>
</feature>
<keyword evidence="3 8" id="KW-0812">Transmembrane</keyword>
<keyword evidence="6 8" id="KW-0675">Receptor</keyword>
<evidence type="ECO:0000256" key="4">
    <source>
        <dbReference type="ARBA" id="ARBA00022989"/>
    </source>
</evidence>
<keyword evidence="5 8" id="KW-0472">Membrane</keyword>
<feature type="transmembrane region" description="Helical" evidence="8">
    <location>
        <begin position="188"/>
        <end position="212"/>
    </location>
</feature>
<sequence>MQKEKISLIILRIFIFSYKVIGLATFSVRSKSFKILKDPKVDTGNHNGTDEDGSLDISMQFVYSRFGTMYNVLLTCFLLVMNYLSIPSIYSESYSNTTPLIRVIVAAQAAGGIFVMITAILVYTVKQKTALRIAGKITQMDHVLLKMDDIFWDDFSIWLFLLFLGSIALWINHLVLEVIAFDENMIPLFSVTVPSFIVYWLVLQYTFVLILIERRFRIINQALRALIPKSNLMTDCYPGIPLNLPEYILVNNSTIRSIKKLHMAYTTLCEVCLEVSEYYGVSILLAISYYFYSLVYNAYSILGPFVVSREQIKLFILLDSISWLIILVFPIAVLTWSVTKTVSEAKRTSDVVHELLHSVLHREAKIELKYFSLQLLHKNISFTAFEFFTLDFTLLRSILSATATYLIILIQFRMSDPWQSRNRNSSALSMRH</sequence>
<feature type="transmembrane region" description="Helical" evidence="8">
    <location>
        <begin position="314"/>
        <end position="338"/>
    </location>
</feature>
<protein>
    <recommendedName>
        <fullName evidence="8">Gustatory receptor</fullName>
    </recommendedName>
</protein>
<evidence type="ECO:0000313" key="9">
    <source>
        <dbReference type="Proteomes" id="UP000694920"/>
    </source>
</evidence>
<dbReference type="GeneID" id="107267055"/>
<feature type="transmembrane region" description="Helical" evidence="8">
    <location>
        <begin position="394"/>
        <end position="412"/>
    </location>
</feature>
<keyword evidence="2 8" id="KW-1003">Cell membrane</keyword>
<reference evidence="10" key="1">
    <citation type="submission" date="2025-08" db="UniProtKB">
        <authorList>
            <consortium name="RefSeq"/>
        </authorList>
    </citation>
    <scope>IDENTIFICATION</scope>
</reference>
<dbReference type="Proteomes" id="UP000694920">
    <property type="component" value="Unplaced"/>
</dbReference>
<feature type="transmembrane region" description="Helical" evidence="8">
    <location>
        <begin position="69"/>
        <end position="89"/>
    </location>
</feature>
<evidence type="ECO:0000256" key="1">
    <source>
        <dbReference type="ARBA" id="ARBA00004651"/>
    </source>
</evidence>
<dbReference type="OrthoDB" id="6366728at2759"/>
<dbReference type="PANTHER" id="PTHR21143:SF104">
    <property type="entry name" value="GUSTATORY RECEPTOR 8A-RELATED"/>
    <property type="match status" value="1"/>
</dbReference>
<evidence type="ECO:0000256" key="6">
    <source>
        <dbReference type="ARBA" id="ARBA00023170"/>
    </source>
</evidence>
<dbReference type="PANTHER" id="PTHR21143">
    <property type="entry name" value="INVERTEBRATE GUSTATORY RECEPTOR"/>
    <property type="match status" value="1"/>
</dbReference>
<feature type="transmembrane region" description="Helical" evidence="8">
    <location>
        <begin position="287"/>
        <end position="307"/>
    </location>
</feature>
<dbReference type="GO" id="GO:0050909">
    <property type="term" value="P:sensory perception of taste"/>
    <property type="evidence" value="ECO:0007669"/>
    <property type="project" value="InterPro"/>
</dbReference>
<evidence type="ECO:0000256" key="8">
    <source>
        <dbReference type="RuleBase" id="RU363108"/>
    </source>
</evidence>
<accession>A0A3L9LWE8</accession>
<dbReference type="GO" id="GO:0030424">
    <property type="term" value="C:axon"/>
    <property type="evidence" value="ECO:0007669"/>
    <property type="project" value="TreeGrafter"/>
</dbReference>
<proteinExistence type="inferred from homology"/>